<proteinExistence type="predicted"/>
<evidence type="ECO:0000313" key="1">
    <source>
        <dbReference type="EMBL" id="QDH90793.1"/>
    </source>
</evidence>
<protein>
    <submittedName>
        <fullName evidence="1">Uncharacterized protein</fullName>
    </submittedName>
</protein>
<dbReference type="EMBL" id="MN035789">
    <property type="protein sequence ID" value="QDH90793.1"/>
    <property type="molecule type" value="Genomic_RNA"/>
</dbReference>
<reference evidence="1" key="1">
    <citation type="submission" date="2019-05" db="EMBL/GenBank/DDBJ databases">
        <title>Metatranscriptomic reconstruction reveals RNA viruses with the potential to shape carbon cycling in soil.</title>
        <authorList>
            <person name="Starr E.P."/>
            <person name="Nuccio E."/>
            <person name="Pett-Ridge J."/>
            <person name="Banfield J.F."/>
            <person name="Firestone M.K."/>
        </authorList>
    </citation>
    <scope>NUCLEOTIDE SEQUENCE</scope>
    <source>
        <strain evidence="1">H1_Rhizo_26_FD_scaffold_242</strain>
    </source>
</reference>
<gene>
    <name evidence="1" type="ORF">H1Rhizo26FD242_000002</name>
</gene>
<name>A0A514DB03_9VIRU</name>
<accession>A0A514DB03</accession>
<organism evidence="1">
    <name type="scientific">Leviviridae sp</name>
    <dbReference type="NCBI Taxonomy" id="2027243"/>
    <lineage>
        <taxon>Viruses</taxon>
        <taxon>Riboviria</taxon>
        <taxon>Orthornavirae</taxon>
        <taxon>Lenarviricota</taxon>
        <taxon>Leviviricetes</taxon>
        <taxon>Norzivirales</taxon>
        <taxon>Fiersviridae</taxon>
    </lineage>
</organism>
<sequence>MSMTLCYSSINPIVSVGWSFNVGQDKSYPDGQFFGLTHYHDPFLALMGRTLFYVPVGPRSVSSIFGFLGYSGGTDFFEVGRRPEPLELINADDAYNYGTLLANFQLFASTLSGRRFEPPDSQRERPCRHSTFSGSISATLSPINLFHDSLSFGWGRSVLAENTHGLIGYGFRPNSLMPLSGVLLSDVEGGTSSWNLLDLLDSLIGEELTDFVFDGPHLVQRTISHVERTLSMAYLIITYKCHVRDHTSDADFYWDASIVVPFEVPEVGLEPVVGTDYRLTRPGNPIYRFSNAYNTVGGAIVGFSGPAEGEFSGPSYTCGPLILGYPVRTPIGEWGVAMLARETLRSGRFIDEFDKAAKRDFRDLATSSLFSTVDAFKKAEGSLNINILQNLQKLPQLASAIPQIREALDVIGSVLRRDLSLSTIREILDLATSTHLQWAFQWRPYLQVLTEYLPQLLSTMSSMGHIPANAVMRGSYSTKLFNVLGRQEVTILTRSKVVMDASPSGLLSAILGVDASGLLPKPSNLWDLLPFTFVVNWFTGVGASIKRAEYSLLLATLPAYYVHSYTISSPLTPFELDSLEMSSSGAEPASLRLYYRDISRYTPAVHDSKFGFGIPSGLTNGGTLGSLLYQLFS</sequence>